<evidence type="ECO:0000256" key="1">
    <source>
        <dbReference type="ARBA" id="ARBA00009342"/>
    </source>
</evidence>
<comment type="caution">
    <text evidence="5">The sequence shown here is derived from an EMBL/GenBank/DDBJ whole genome shotgun (WGS) entry which is preliminary data.</text>
</comment>
<keyword evidence="2 5" id="KW-0808">Transferase</keyword>
<dbReference type="Gene3D" id="3.40.630.30">
    <property type="match status" value="1"/>
</dbReference>
<feature type="domain" description="N-acetyltransferase" evidence="4">
    <location>
        <begin position="1"/>
        <end position="167"/>
    </location>
</feature>
<reference evidence="5 6" key="1">
    <citation type="journal article" date="2018" name="Sci. Rep.">
        <title>Genome sequence of the cauliflower mushroom Sparassis crispa (Hanabiratake) and its association with beneficial usage.</title>
        <authorList>
            <person name="Kiyama R."/>
            <person name="Furutani Y."/>
            <person name="Kawaguchi K."/>
            <person name="Nakanishi T."/>
        </authorList>
    </citation>
    <scope>NUCLEOTIDE SEQUENCE [LARGE SCALE GENOMIC DNA]</scope>
</reference>
<dbReference type="PANTHER" id="PTHR13256:SF16">
    <property type="entry name" value="ALPHA_BETA-TUBULIN-N-ACETYLTRANSFERASE 9"/>
    <property type="match status" value="1"/>
</dbReference>
<dbReference type="GeneID" id="38775647"/>
<dbReference type="InterPro" id="IPR016181">
    <property type="entry name" value="Acyl_CoA_acyltransferase"/>
</dbReference>
<evidence type="ECO:0000259" key="4">
    <source>
        <dbReference type="PROSITE" id="PS51186"/>
    </source>
</evidence>
<protein>
    <submittedName>
        <fullName evidence="5">N-acetyltransferase 9-like protein</fullName>
    </submittedName>
</protein>
<dbReference type="GO" id="GO:0008080">
    <property type="term" value="F:N-acetyltransferase activity"/>
    <property type="evidence" value="ECO:0007669"/>
    <property type="project" value="InterPro"/>
</dbReference>
<name>A0A401G982_9APHY</name>
<dbReference type="PROSITE" id="PS51186">
    <property type="entry name" value="GNAT"/>
    <property type="match status" value="1"/>
</dbReference>
<dbReference type="InParanoid" id="A0A401G982"/>
<comment type="similarity">
    <text evidence="1">Belongs to the acetyltransferase family. GNAT subfamily.</text>
</comment>
<dbReference type="Pfam" id="PF13302">
    <property type="entry name" value="Acetyltransf_3"/>
    <property type="match status" value="1"/>
</dbReference>
<dbReference type="FunCoup" id="A0A401G982">
    <property type="interactions" value="217"/>
</dbReference>
<evidence type="ECO:0000313" key="6">
    <source>
        <dbReference type="Proteomes" id="UP000287166"/>
    </source>
</evidence>
<dbReference type="OrthoDB" id="5043642at2759"/>
<dbReference type="AlphaFoldDB" id="A0A401G982"/>
<gene>
    <name evidence="5" type="ORF">SCP_0116210</name>
</gene>
<dbReference type="InterPro" id="IPR039135">
    <property type="entry name" value="NAT9-like"/>
</dbReference>
<sequence>MTSAELRAQTASEPLTLDEEYEMQRKWQLDEDKLTFIILSGEALNPAAQLTSEILTKLPMIGDVNLFLKGLPHEEEFEAEVEVMIAEPAFRCRGLASAAVQLMLSYATSANVEARHHPLPVPQEKLVARIGEANTPSIRLFEKLGFAVTKRVAVFEEVELRFGGRATGWRTGQVRMLGGHGCALVDAS</sequence>
<evidence type="ECO:0000313" key="5">
    <source>
        <dbReference type="EMBL" id="GBE78730.1"/>
    </source>
</evidence>
<keyword evidence="3" id="KW-0012">Acyltransferase</keyword>
<dbReference type="RefSeq" id="XP_027609643.1">
    <property type="nucleotide sequence ID" value="XM_027753842.1"/>
</dbReference>
<keyword evidence="6" id="KW-1185">Reference proteome</keyword>
<evidence type="ECO:0000256" key="2">
    <source>
        <dbReference type="ARBA" id="ARBA00022679"/>
    </source>
</evidence>
<evidence type="ECO:0000256" key="3">
    <source>
        <dbReference type="ARBA" id="ARBA00023315"/>
    </source>
</evidence>
<dbReference type="EMBL" id="BFAD01000001">
    <property type="protein sequence ID" value="GBE78730.1"/>
    <property type="molecule type" value="Genomic_DNA"/>
</dbReference>
<dbReference type="Proteomes" id="UP000287166">
    <property type="component" value="Unassembled WGS sequence"/>
</dbReference>
<dbReference type="PANTHER" id="PTHR13256">
    <property type="entry name" value="N-ACETYLTRANSFERASE 9"/>
    <property type="match status" value="1"/>
</dbReference>
<dbReference type="InterPro" id="IPR000182">
    <property type="entry name" value="GNAT_dom"/>
</dbReference>
<accession>A0A401G982</accession>
<organism evidence="5 6">
    <name type="scientific">Sparassis crispa</name>
    <dbReference type="NCBI Taxonomy" id="139825"/>
    <lineage>
        <taxon>Eukaryota</taxon>
        <taxon>Fungi</taxon>
        <taxon>Dikarya</taxon>
        <taxon>Basidiomycota</taxon>
        <taxon>Agaricomycotina</taxon>
        <taxon>Agaricomycetes</taxon>
        <taxon>Polyporales</taxon>
        <taxon>Sparassidaceae</taxon>
        <taxon>Sparassis</taxon>
    </lineage>
</organism>
<proteinExistence type="inferred from homology"/>
<dbReference type="SUPFAM" id="SSF55729">
    <property type="entry name" value="Acyl-CoA N-acyltransferases (Nat)"/>
    <property type="match status" value="1"/>
</dbReference>